<keyword evidence="3" id="KW-1185">Reference proteome</keyword>
<accession>A0ABX0RN61</accession>
<dbReference type="Pfam" id="PF06812">
    <property type="entry name" value="ImpA_N"/>
    <property type="match status" value="1"/>
</dbReference>
<dbReference type="PANTHER" id="PTHR37951">
    <property type="entry name" value="CYTOPLASMIC PROTEIN-RELATED"/>
    <property type="match status" value="1"/>
</dbReference>
<evidence type="ECO:0000313" key="2">
    <source>
        <dbReference type="EMBL" id="NIG17159.1"/>
    </source>
</evidence>
<name>A0ABX0RN61_9GAMM</name>
<dbReference type="Proteomes" id="UP001515780">
    <property type="component" value="Unassembled WGS sequence"/>
</dbReference>
<protein>
    <submittedName>
        <fullName evidence="2">Type VI secretion system protein TssA</fullName>
    </submittedName>
</protein>
<organism evidence="2 3">
    <name type="scientific">Candidatus Pantoea communis</name>
    <dbReference type="NCBI Taxonomy" id="2608354"/>
    <lineage>
        <taxon>Bacteria</taxon>
        <taxon>Pseudomonadati</taxon>
        <taxon>Pseudomonadota</taxon>
        <taxon>Gammaproteobacteria</taxon>
        <taxon>Enterobacterales</taxon>
        <taxon>Erwiniaceae</taxon>
        <taxon>Pantoea</taxon>
    </lineage>
</organism>
<proteinExistence type="predicted"/>
<dbReference type="EMBL" id="VWXC01000001">
    <property type="protein sequence ID" value="NIG17159.1"/>
    <property type="molecule type" value="Genomic_DNA"/>
</dbReference>
<reference evidence="2 3" key="1">
    <citation type="journal article" date="2019" name="bioRxiv">
        <title>Bacteria contribute to plant secondary compound degradation in a generalist herbivore system.</title>
        <authorList>
            <person name="Francoeur C.B."/>
            <person name="Khadempour L."/>
            <person name="Moreira-Soto R.D."/>
            <person name="Gotting K."/>
            <person name="Book A.J."/>
            <person name="Pinto-Tomas A.A."/>
            <person name="Keefover-Ring K."/>
            <person name="Currie C.R."/>
        </authorList>
    </citation>
    <scope>NUCLEOTIDE SEQUENCE [LARGE SCALE GENOMIC DNA]</scope>
    <source>
        <strain evidence="2">Al-1710</strain>
    </source>
</reference>
<dbReference type="InterPro" id="IPR010657">
    <property type="entry name" value="ImpA_N"/>
</dbReference>
<sequence length="339" mass="37140">MNVDALLEPLRDDAPCGDDLEYDAAFMALEQARSGKAEQQFGNTIIPAEPPDWQQVAQQAEQLLTRTRDIRLLLILSEAWTHTKGLSGCAAGLTLLSEALTRYWPTLHPALEFDGEPDLLMRVSALAALGPQSGFSRALRNCWLIKSSTGEITLRDAIALLDGSKAEVSDFPGGVPRLRESLQQPDHASAAAIRSLAQHFTTLRLCLEQHLDTADMPDLAATEKALALLMPLLPTQAASPVEENTTPDTVQAVPEHSTQSAPLSAALNWQQVPLNSRADAELMLEKVRLYFQQHEPSHPAPIMLERVQRLIQLDFLDIIRDLAPDAVTQLQGLFGRAGE</sequence>
<dbReference type="InterPro" id="IPR017740">
    <property type="entry name" value="TssA-like"/>
</dbReference>
<dbReference type="PANTHER" id="PTHR37951:SF1">
    <property type="entry name" value="TYPE VI SECRETION SYSTEM COMPONENT TSSA1"/>
    <property type="match status" value="1"/>
</dbReference>
<feature type="domain" description="ImpA N-terminal" evidence="1">
    <location>
        <begin position="7"/>
        <end position="129"/>
    </location>
</feature>
<gene>
    <name evidence="2" type="primary">tssA</name>
    <name evidence="2" type="ORF">F3J37_00510</name>
</gene>
<dbReference type="NCBIfam" id="TIGR03363">
    <property type="entry name" value="VI_chp_8"/>
    <property type="match status" value="1"/>
</dbReference>
<comment type="caution">
    <text evidence="2">The sequence shown here is derived from an EMBL/GenBank/DDBJ whole genome shotgun (WGS) entry which is preliminary data.</text>
</comment>
<dbReference type="RefSeq" id="WP_166931168.1">
    <property type="nucleotide sequence ID" value="NZ_VWXC01000001.1"/>
</dbReference>
<evidence type="ECO:0000259" key="1">
    <source>
        <dbReference type="Pfam" id="PF06812"/>
    </source>
</evidence>
<evidence type="ECO:0000313" key="3">
    <source>
        <dbReference type="Proteomes" id="UP001515780"/>
    </source>
</evidence>